<comment type="caution">
    <text evidence="6">The sequence shown here is derived from an EMBL/GenBank/DDBJ whole genome shotgun (WGS) entry which is preliminary data.</text>
</comment>
<dbReference type="AlphaFoldDB" id="A0A1C7M9H1"/>
<reference evidence="6 7" key="1">
    <citation type="submission" date="2016-03" db="EMBL/GenBank/DDBJ databases">
        <title>Whole genome sequencing of Grifola frondosa 9006-11.</title>
        <authorList>
            <person name="Min B."/>
            <person name="Park H."/>
            <person name="Kim J.-G."/>
            <person name="Cho H."/>
            <person name="Oh Y.-L."/>
            <person name="Kong W.-S."/>
            <person name="Choi I.-G."/>
        </authorList>
    </citation>
    <scope>NUCLEOTIDE SEQUENCE [LARGE SCALE GENOMIC DNA]</scope>
    <source>
        <strain evidence="6 7">9006-11</strain>
    </source>
</reference>
<keyword evidence="5" id="KW-0808">Transferase</keyword>
<feature type="transmembrane region" description="Helical" evidence="5">
    <location>
        <begin position="12"/>
        <end position="32"/>
    </location>
</feature>
<dbReference type="Gene3D" id="1.20.120.1630">
    <property type="match status" value="1"/>
</dbReference>
<dbReference type="OMA" id="RFACYTS"/>
<evidence type="ECO:0000256" key="1">
    <source>
        <dbReference type="ARBA" id="ARBA00004141"/>
    </source>
</evidence>
<comment type="caution">
    <text evidence="5">Lacks conserved residue(s) required for the propagation of feature annotation.</text>
</comment>
<evidence type="ECO:0000256" key="3">
    <source>
        <dbReference type="ARBA" id="ARBA00022989"/>
    </source>
</evidence>
<keyword evidence="5" id="KW-0949">S-adenosyl-L-methionine</keyword>
<keyword evidence="5" id="KW-0489">Methyltransferase</keyword>
<comment type="similarity">
    <text evidence="5">Belongs to the class VI-like SAM-binding methyltransferase superfamily. Isoprenylcysteine carboxyl methyltransferase family.</text>
</comment>
<accession>A0A1C7M9H1</accession>
<dbReference type="GO" id="GO:0004671">
    <property type="term" value="F:protein C-terminal S-isoprenylcysteine carboxyl O-methyltransferase activity"/>
    <property type="evidence" value="ECO:0007669"/>
    <property type="project" value="UniProtKB-EC"/>
</dbReference>
<dbReference type="GO" id="GO:0005789">
    <property type="term" value="C:endoplasmic reticulum membrane"/>
    <property type="evidence" value="ECO:0007669"/>
    <property type="project" value="UniProtKB-SubCell"/>
</dbReference>
<evidence type="ECO:0000313" key="6">
    <source>
        <dbReference type="EMBL" id="OBZ73555.1"/>
    </source>
</evidence>
<organism evidence="6 7">
    <name type="scientific">Grifola frondosa</name>
    <name type="common">Maitake</name>
    <name type="synonym">Polyporus frondosus</name>
    <dbReference type="NCBI Taxonomy" id="5627"/>
    <lineage>
        <taxon>Eukaryota</taxon>
        <taxon>Fungi</taxon>
        <taxon>Dikarya</taxon>
        <taxon>Basidiomycota</taxon>
        <taxon>Agaricomycotina</taxon>
        <taxon>Agaricomycetes</taxon>
        <taxon>Polyporales</taxon>
        <taxon>Grifolaceae</taxon>
        <taxon>Grifola</taxon>
    </lineage>
</organism>
<keyword evidence="7" id="KW-1185">Reference proteome</keyword>
<gene>
    <name evidence="6" type="ORF">A0H81_06028</name>
</gene>
<dbReference type="InterPro" id="IPR007269">
    <property type="entry name" value="ICMT_MeTrfase"/>
</dbReference>
<evidence type="ECO:0000256" key="5">
    <source>
        <dbReference type="RuleBase" id="RU362022"/>
    </source>
</evidence>
<comment type="catalytic activity">
    <reaction evidence="5">
        <text>[protein]-C-terminal S-[(2E,6E)-farnesyl]-L-cysteine + S-adenosyl-L-methionine = [protein]-C-terminal S-[(2E,6E)-farnesyl]-L-cysteine methyl ester + S-adenosyl-L-homocysteine</text>
        <dbReference type="Rhea" id="RHEA:21672"/>
        <dbReference type="Rhea" id="RHEA-COMP:12125"/>
        <dbReference type="Rhea" id="RHEA-COMP:12126"/>
        <dbReference type="ChEBI" id="CHEBI:57856"/>
        <dbReference type="ChEBI" id="CHEBI:59789"/>
        <dbReference type="ChEBI" id="CHEBI:90510"/>
        <dbReference type="ChEBI" id="CHEBI:90511"/>
        <dbReference type="EC" id="2.1.1.100"/>
    </reaction>
</comment>
<evidence type="ECO:0000313" key="7">
    <source>
        <dbReference type="Proteomes" id="UP000092993"/>
    </source>
</evidence>
<evidence type="ECO:0000256" key="4">
    <source>
        <dbReference type="ARBA" id="ARBA00023136"/>
    </source>
</evidence>
<dbReference type="OrthoDB" id="422086at2759"/>
<keyword evidence="4 5" id="KW-0472">Membrane</keyword>
<sequence length="105" mass="11633">MPWTPSPSNIRITNVFLFGWLLQTSGGLFRLASFQRLGRFFTYELALRENHDLITSGPYSVVRHPGYAGFAACIIGMWMCQLGSGSWLVESGVLETPIGKFGVFG</sequence>
<dbReference type="EC" id="2.1.1.100" evidence="5"/>
<keyword evidence="2 5" id="KW-0812">Transmembrane</keyword>
<comment type="subcellular location">
    <subcellularLocation>
        <location evidence="5">Endoplasmic reticulum membrane</location>
        <topology evidence="5">Multi-pass membrane protein</topology>
    </subcellularLocation>
    <subcellularLocation>
        <location evidence="1">Membrane</location>
        <topology evidence="1">Multi-pass membrane protein</topology>
    </subcellularLocation>
</comment>
<dbReference type="EMBL" id="LUGG01000006">
    <property type="protein sequence ID" value="OBZ73555.1"/>
    <property type="molecule type" value="Genomic_DNA"/>
</dbReference>
<protein>
    <recommendedName>
        <fullName evidence="5">Protein-S-isoprenylcysteine O-methyltransferase</fullName>
        <ecNumber evidence="5">2.1.1.100</ecNumber>
    </recommendedName>
</protein>
<dbReference type="GO" id="GO:0032259">
    <property type="term" value="P:methylation"/>
    <property type="evidence" value="ECO:0007669"/>
    <property type="project" value="UniProtKB-KW"/>
</dbReference>
<proteinExistence type="inferred from homology"/>
<name>A0A1C7M9H1_GRIFR</name>
<keyword evidence="5" id="KW-0256">Endoplasmic reticulum</keyword>
<dbReference type="Pfam" id="PF04140">
    <property type="entry name" value="ICMT"/>
    <property type="match status" value="1"/>
</dbReference>
<evidence type="ECO:0000256" key="2">
    <source>
        <dbReference type="ARBA" id="ARBA00022692"/>
    </source>
</evidence>
<dbReference type="Proteomes" id="UP000092993">
    <property type="component" value="Unassembled WGS sequence"/>
</dbReference>
<keyword evidence="3 5" id="KW-1133">Transmembrane helix</keyword>